<proteinExistence type="predicted"/>
<dbReference type="AlphaFoldDB" id="A0A1G4AXM9"/>
<dbReference type="GeneID" id="34563912"/>
<dbReference type="Proteomes" id="UP000176998">
    <property type="component" value="Unassembled WGS sequence"/>
</dbReference>
<dbReference type="OrthoDB" id="2322999at2759"/>
<sequence>MDGVDPEFSQELVEYLRVNNLTTILGLEVLAKEVPEIMCEFILKDNSTVMLDARDIKKWTSYRFTGFAVNGPGMTERKGNQSHARAVRNTNQVFTDRKIGKEDFLMDVLRAEDIVH</sequence>
<comment type="caution">
    <text evidence="1">The sequence shown here is derived from an EMBL/GenBank/DDBJ whole genome shotgun (WGS) entry which is preliminary data.</text>
</comment>
<organism evidence="1 2">
    <name type="scientific">Colletotrichum orchidophilum</name>
    <dbReference type="NCBI Taxonomy" id="1209926"/>
    <lineage>
        <taxon>Eukaryota</taxon>
        <taxon>Fungi</taxon>
        <taxon>Dikarya</taxon>
        <taxon>Ascomycota</taxon>
        <taxon>Pezizomycotina</taxon>
        <taxon>Sordariomycetes</taxon>
        <taxon>Hypocreomycetidae</taxon>
        <taxon>Glomerellales</taxon>
        <taxon>Glomerellaceae</taxon>
        <taxon>Colletotrichum</taxon>
    </lineage>
</organism>
<gene>
    <name evidence="1" type="ORF">CORC01_10775</name>
</gene>
<evidence type="ECO:0000313" key="2">
    <source>
        <dbReference type="Proteomes" id="UP000176998"/>
    </source>
</evidence>
<protein>
    <submittedName>
        <fullName evidence="1">Uncharacterized protein</fullName>
    </submittedName>
</protein>
<accession>A0A1G4AXM9</accession>
<dbReference type="RefSeq" id="XP_022471040.1">
    <property type="nucleotide sequence ID" value="XM_022622402.1"/>
</dbReference>
<evidence type="ECO:0000313" key="1">
    <source>
        <dbReference type="EMBL" id="OHE93876.1"/>
    </source>
</evidence>
<dbReference type="EMBL" id="MJBS01000110">
    <property type="protein sequence ID" value="OHE93876.1"/>
    <property type="molecule type" value="Genomic_DNA"/>
</dbReference>
<keyword evidence="2" id="KW-1185">Reference proteome</keyword>
<name>A0A1G4AXM9_9PEZI</name>
<reference evidence="1 2" key="1">
    <citation type="submission" date="2016-09" db="EMBL/GenBank/DDBJ databases">
        <authorList>
            <person name="Capua I."/>
            <person name="De Benedictis P."/>
            <person name="Joannis T."/>
            <person name="Lombin L.H."/>
            <person name="Cattoli G."/>
        </authorList>
    </citation>
    <scope>NUCLEOTIDE SEQUENCE [LARGE SCALE GENOMIC DNA]</scope>
    <source>
        <strain evidence="1 2">IMI 309357</strain>
    </source>
</reference>